<proteinExistence type="predicted"/>
<evidence type="ECO:0000313" key="1">
    <source>
        <dbReference type="EMBL" id="MBX58921.1"/>
    </source>
</evidence>
<dbReference type="EMBL" id="GGEC01078437">
    <property type="protein sequence ID" value="MBX58921.1"/>
    <property type="molecule type" value="Transcribed_RNA"/>
</dbReference>
<dbReference type="AlphaFoldDB" id="A0A2P2PW15"/>
<reference evidence="1" key="1">
    <citation type="submission" date="2018-02" db="EMBL/GenBank/DDBJ databases">
        <title>Rhizophora mucronata_Transcriptome.</title>
        <authorList>
            <person name="Meera S.P."/>
            <person name="Sreeshan A."/>
            <person name="Augustine A."/>
        </authorList>
    </citation>
    <scope>NUCLEOTIDE SEQUENCE</scope>
    <source>
        <tissue evidence="1">Leaf</tissue>
    </source>
</reference>
<sequence length="36" mass="4135">MHQDKITQLLSQKCHNPSTRKEQCFLVMATKSCNQG</sequence>
<name>A0A2P2PW15_RHIMU</name>
<accession>A0A2P2PW15</accession>
<organism evidence="1">
    <name type="scientific">Rhizophora mucronata</name>
    <name type="common">Asiatic mangrove</name>
    <dbReference type="NCBI Taxonomy" id="61149"/>
    <lineage>
        <taxon>Eukaryota</taxon>
        <taxon>Viridiplantae</taxon>
        <taxon>Streptophyta</taxon>
        <taxon>Embryophyta</taxon>
        <taxon>Tracheophyta</taxon>
        <taxon>Spermatophyta</taxon>
        <taxon>Magnoliopsida</taxon>
        <taxon>eudicotyledons</taxon>
        <taxon>Gunneridae</taxon>
        <taxon>Pentapetalae</taxon>
        <taxon>rosids</taxon>
        <taxon>fabids</taxon>
        <taxon>Malpighiales</taxon>
        <taxon>Rhizophoraceae</taxon>
        <taxon>Rhizophora</taxon>
    </lineage>
</organism>
<protein>
    <submittedName>
        <fullName evidence="1">Uncharacterized protein</fullName>
    </submittedName>
</protein>